<keyword evidence="2" id="KW-1185">Reference proteome</keyword>
<organism evidence="1 2">
    <name type="scientific">Methylobacterium durans</name>
    <dbReference type="NCBI Taxonomy" id="2202825"/>
    <lineage>
        <taxon>Bacteria</taxon>
        <taxon>Pseudomonadati</taxon>
        <taxon>Pseudomonadota</taxon>
        <taxon>Alphaproteobacteria</taxon>
        <taxon>Hyphomicrobiales</taxon>
        <taxon>Methylobacteriaceae</taxon>
        <taxon>Methylobacterium</taxon>
    </lineage>
</organism>
<evidence type="ECO:0008006" key="3">
    <source>
        <dbReference type="Google" id="ProtNLM"/>
    </source>
</evidence>
<reference evidence="2" key="1">
    <citation type="submission" date="2018-05" db="EMBL/GenBank/DDBJ databases">
        <title>Complete Genome Sequence of Methylobacterium sp. 17SD2-17.</title>
        <authorList>
            <person name="Srinivasan S."/>
        </authorList>
    </citation>
    <scope>NUCLEOTIDE SEQUENCE [LARGE SCALE GENOMIC DNA]</scope>
    <source>
        <strain evidence="2">17SD2-17</strain>
    </source>
</reference>
<dbReference type="EMBL" id="CP029550">
    <property type="protein sequence ID" value="AWN40044.1"/>
    <property type="molecule type" value="Genomic_DNA"/>
</dbReference>
<proteinExistence type="predicted"/>
<accession>A0A2U8W1S6</accession>
<dbReference type="AlphaFoldDB" id="A0A2U8W1S6"/>
<name>A0A2U8W1S6_9HYPH</name>
<gene>
    <name evidence="1" type="ORF">DK389_05145</name>
</gene>
<sequence>MRSRARGWIGLTAIVLVADGALAQAIRSTLADRVDSTMQMSAASLMPTLRGRWLYADNGLAVGRVREIRVASNGNTLVAIVARRRWLGGGEIGVPVPSLRQVGNDLVVSGTRSTIRAMPSL</sequence>
<evidence type="ECO:0000313" key="2">
    <source>
        <dbReference type="Proteomes" id="UP000245926"/>
    </source>
</evidence>
<dbReference type="SUPFAM" id="SSF50346">
    <property type="entry name" value="PRC-barrel domain"/>
    <property type="match status" value="1"/>
</dbReference>
<dbReference type="OrthoDB" id="7998847at2"/>
<protein>
    <recommendedName>
        <fullName evidence="3">PRC-barrel domain-containing protein</fullName>
    </recommendedName>
</protein>
<dbReference type="InterPro" id="IPR011033">
    <property type="entry name" value="PRC_barrel-like_sf"/>
</dbReference>
<evidence type="ECO:0000313" key="1">
    <source>
        <dbReference type="EMBL" id="AWN40044.1"/>
    </source>
</evidence>
<dbReference type="KEGG" id="mets:DK389_05145"/>
<dbReference type="Proteomes" id="UP000245926">
    <property type="component" value="Chromosome"/>
</dbReference>